<dbReference type="Proteomes" id="UP000059680">
    <property type="component" value="Chromosome 10"/>
</dbReference>
<sequence length="21" mass="2302">FCIGVSRAIARATQLVILLKE</sequence>
<keyword evidence="2" id="KW-1185">Reference proteome</keyword>
<protein>
    <submittedName>
        <fullName evidence="1">Os10g0420900 protein</fullName>
    </submittedName>
</protein>
<reference evidence="2" key="1">
    <citation type="journal article" date="2005" name="Nature">
        <title>The map-based sequence of the rice genome.</title>
        <authorList>
            <consortium name="International rice genome sequencing project (IRGSP)"/>
            <person name="Matsumoto T."/>
            <person name="Wu J."/>
            <person name="Kanamori H."/>
            <person name="Katayose Y."/>
            <person name="Fujisawa M."/>
            <person name="Namiki N."/>
            <person name="Mizuno H."/>
            <person name="Yamamoto K."/>
            <person name="Antonio B.A."/>
            <person name="Baba T."/>
            <person name="Sakata K."/>
            <person name="Nagamura Y."/>
            <person name="Aoki H."/>
            <person name="Arikawa K."/>
            <person name="Arita K."/>
            <person name="Bito T."/>
            <person name="Chiden Y."/>
            <person name="Fujitsuka N."/>
            <person name="Fukunaka R."/>
            <person name="Hamada M."/>
            <person name="Harada C."/>
            <person name="Hayashi A."/>
            <person name="Hijishita S."/>
            <person name="Honda M."/>
            <person name="Hosokawa S."/>
            <person name="Ichikawa Y."/>
            <person name="Idonuma A."/>
            <person name="Iijima M."/>
            <person name="Ikeda M."/>
            <person name="Ikeno M."/>
            <person name="Ito K."/>
            <person name="Ito S."/>
            <person name="Ito T."/>
            <person name="Ito Y."/>
            <person name="Ito Y."/>
            <person name="Iwabuchi A."/>
            <person name="Kamiya K."/>
            <person name="Karasawa W."/>
            <person name="Kurita K."/>
            <person name="Katagiri S."/>
            <person name="Kikuta A."/>
            <person name="Kobayashi H."/>
            <person name="Kobayashi N."/>
            <person name="Machita K."/>
            <person name="Maehara T."/>
            <person name="Masukawa M."/>
            <person name="Mizubayashi T."/>
            <person name="Mukai Y."/>
            <person name="Nagasaki H."/>
            <person name="Nagata Y."/>
            <person name="Naito S."/>
            <person name="Nakashima M."/>
            <person name="Nakama Y."/>
            <person name="Nakamichi Y."/>
            <person name="Nakamura M."/>
            <person name="Meguro A."/>
            <person name="Negishi M."/>
            <person name="Ohta I."/>
            <person name="Ohta T."/>
            <person name="Okamoto M."/>
            <person name="Ono N."/>
            <person name="Saji S."/>
            <person name="Sakaguchi M."/>
            <person name="Sakai K."/>
            <person name="Shibata M."/>
            <person name="Shimokawa T."/>
            <person name="Song J."/>
            <person name="Takazaki Y."/>
            <person name="Terasawa K."/>
            <person name="Tsugane M."/>
            <person name="Tsuji K."/>
            <person name="Ueda S."/>
            <person name="Waki K."/>
            <person name="Yamagata H."/>
            <person name="Yamamoto M."/>
            <person name="Yamamoto S."/>
            <person name="Yamane H."/>
            <person name="Yoshiki S."/>
            <person name="Yoshihara R."/>
            <person name="Yukawa K."/>
            <person name="Zhong H."/>
            <person name="Yano M."/>
            <person name="Yuan Q."/>
            <person name="Ouyang S."/>
            <person name="Liu J."/>
            <person name="Jones K.M."/>
            <person name="Gansberger K."/>
            <person name="Moffat K."/>
            <person name="Hill J."/>
            <person name="Bera J."/>
            <person name="Fadrosh D."/>
            <person name="Jin S."/>
            <person name="Johri S."/>
            <person name="Kim M."/>
            <person name="Overton L."/>
            <person name="Reardon M."/>
            <person name="Tsitrin T."/>
            <person name="Vuong H."/>
            <person name="Weaver B."/>
            <person name="Ciecko A."/>
            <person name="Tallon L."/>
            <person name="Jackson J."/>
            <person name="Pai G."/>
            <person name="Aken S.V."/>
            <person name="Utterback T."/>
            <person name="Reidmuller S."/>
            <person name="Feldblyum T."/>
            <person name="Hsiao J."/>
            <person name="Zismann V."/>
            <person name="Iobst S."/>
            <person name="de Vazeille A.R."/>
            <person name="Buell C.R."/>
            <person name="Ying K."/>
            <person name="Li Y."/>
            <person name="Lu T."/>
            <person name="Huang Y."/>
            <person name="Zhao Q."/>
            <person name="Feng Q."/>
            <person name="Zhang L."/>
            <person name="Zhu J."/>
            <person name="Weng Q."/>
            <person name="Mu J."/>
            <person name="Lu Y."/>
            <person name="Fan D."/>
            <person name="Liu Y."/>
            <person name="Guan J."/>
            <person name="Zhang Y."/>
            <person name="Yu S."/>
            <person name="Liu X."/>
            <person name="Zhang Y."/>
            <person name="Hong G."/>
            <person name="Han B."/>
            <person name="Choisne N."/>
            <person name="Demange N."/>
            <person name="Orjeda G."/>
            <person name="Samain S."/>
            <person name="Cattolico L."/>
            <person name="Pelletier E."/>
            <person name="Couloux A."/>
            <person name="Segurens B."/>
            <person name="Wincker P."/>
            <person name="D'Hont A."/>
            <person name="Scarpelli C."/>
            <person name="Weissenbach J."/>
            <person name="Salanoubat M."/>
            <person name="Quetier F."/>
            <person name="Yu Y."/>
            <person name="Kim H.R."/>
            <person name="Rambo T."/>
            <person name="Currie J."/>
            <person name="Collura K."/>
            <person name="Luo M."/>
            <person name="Yang T."/>
            <person name="Ammiraju J.S.S."/>
            <person name="Engler F."/>
            <person name="Soderlund C."/>
            <person name="Wing R.A."/>
            <person name="Palmer L.E."/>
            <person name="de la Bastide M."/>
            <person name="Spiegel L."/>
            <person name="Nascimento L."/>
            <person name="Zutavern T."/>
            <person name="O'Shaughnessy A."/>
            <person name="Dike S."/>
            <person name="Dedhia N."/>
            <person name="Preston R."/>
            <person name="Balija V."/>
            <person name="McCombie W.R."/>
            <person name="Chow T."/>
            <person name="Chen H."/>
            <person name="Chung M."/>
            <person name="Chen C."/>
            <person name="Shaw J."/>
            <person name="Wu H."/>
            <person name="Hsiao K."/>
            <person name="Chao Y."/>
            <person name="Chu M."/>
            <person name="Cheng C."/>
            <person name="Hour A."/>
            <person name="Lee P."/>
            <person name="Lin S."/>
            <person name="Lin Y."/>
            <person name="Liou J."/>
            <person name="Liu S."/>
            <person name="Hsing Y."/>
            <person name="Raghuvanshi S."/>
            <person name="Mohanty A."/>
            <person name="Bharti A.K."/>
            <person name="Gaur A."/>
            <person name="Gupta V."/>
            <person name="Kumar D."/>
            <person name="Ravi V."/>
            <person name="Vij S."/>
            <person name="Kapur A."/>
            <person name="Khurana P."/>
            <person name="Khurana P."/>
            <person name="Khurana J.P."/>
            <person name="Tyagi A.K."/>
            <person name="Gaikwad K."/>
            <person name="Singh A."/>
            <person name="Dalal V."/>
            <person name="Srivastava S."/>
            <person name="Dixit A."/>
            <person name="Pal A.K."/>
            <person name="Ghazi I.A."/>
            <person name="Yadav M."/>
            <person name="Pandit A."/>
            <person name="Bhargava A."/>
            <person name="Sureshbabu K."/>
            <person name="Batra K."/>
            <person name="Sharma T.R."/>
            <person name="Mohapatra T."/>
            <person name="Singh N.K."/>
            <person name="Messing J."/>
            <person name="Nelson A.B."/>
            <person name="Fuks G."/>
            <person name="Kavchok S."/>
            <person name="Keizer G."/>
            <person name="Linton E."/>
            <person name="Llaca V."/>
            <person name="Song R."/>
            <person name="Tanyolac B."/>
            <person name="Young S."/>
            <person name="Ho-Il K."/>
            <person name="Hahn J.H."/>
            <person name="Sangsakoo G."/>
            <person name="Vanavichit A."/>
            <person name="de Mattos Luiz.A.T."/>
            <person name="Zimmer P.D."/>
            <person name="Malone G."/>
            <person name="Dellagostin O."/>
            <person name="de Oliveira A.C."/>
            <person name="Bevan M."/>
            <person name="Bancroft I."/>
            <person name="Minx P."/>
            <person name="Cordum H."/>
            <person name="Wilson R."/>
            <person name="Cheng Z."/>
            <person name="Jin W."/>
            <person name="Jiang J."/>
            <person name="Leong S.A."/>
            <person name="Iwama H."/>
            <person name="Gojobori T."/>
            <person name="Itoh T."/>
            <person name="Niimura Y."/>
            <person name="Fujii Y."/>
            <person name="Habara T."/>
            <person name="Sakai H."/>
            <person name="Sato Y."/>
            <person name="Wilson G."/>
            <person name="Kumar K."/>
            <person name="McCouch S."/>
            <person name="Juretic N."/>
            <person name="Hoen D."/>
            <person name="Wright S."/>
            <person name="Bruskiewich R."/>
            <person name="Bureau T."/>
            <person name="Miyao A."/>
            <person name="Hirochika H."/>
            <person name="Nishikawa T."/>
            <person name="Kadowaki K."/>
            <person name="Sugiura M."/>
            <person name="Burr B."/>
            <person name="Sasaki T."/>
        </authorList>
    </citation>
    <scope>NUCLEOTIDE SEQUENCE [LARGE SCALE GENOMIC DNA]</scope>
    <source>
        <strain evidence="2">cv. Nipponbare</strain>
    </source>
</reference>
<name>A0A0P0XV71_ORYSJ</name>
<evidence type="ECO:0000313" key="2">
    <source>
        <dbReference type="Proteomes" id="UP000059680"/>
    </source>
</evidence>
<organism evidence="1 2">
    <name type="scientific">Oryza sativa subsp. japonica</name>
    <name type="common">Rice</name>
    <dbReference type="NCBI Taxonomy" id="39947"/>
    <lineage>
        <taxon>Eukaryota</taxon>
        <taxon>Viridiplantae</taxon>
        <taxon>Streptophyta</taxon>
        <taxon>Embryophyta</taxon>
        <taxon>Tracheophyta</taxon>
        <taxon>Spermatophyta</taxon>
        <taxon>Magnoliopsida</taxon>
        <taxon>Liliopsida</taxon>
        <taxon>Poales</taxon>
        <taxon>Poaceae</taxon>
        <taxon>BOP clade</taxon>
        <taxon>Oryzoideae</taxon>
        <taxon>Oryzeae</taxon>
        <taxon>Oryzinae</taxon>
        <taxon>Oryza</taxon>
        <taxon>Oryza sativa</taxon>
    </lineage>
</organism>
<proteinExistence type="predicted"/>
<dbReference type="AlphaFoldDB" id="A0A0P0XV71"/>
<accession>A0A0P0XV71</accession>
<feature type="non-terminal residue" evidence="1">
    <location>
        <position position="1"/>
    </location>
</feature>
<gene>
    <name evidence="1" type="ordered locus">Os10g0420900</name>
    <name evidence="1" type="ORF">OSNPB_100420900</name>
</gene>
<reference evidence="1 2" key="3">
    <citation type="journal article" date="2013" name="Rice">
        <title>Improvement of the Oryza sativa Nipponbare reference genome using next generation sequence and optical map data.</title>
        <authorList>
            <person name="Kawahara Y."/>
            <person name="de la Bastide M."/>
            <person name="Hamilton J.P."/>
            <person name="Kanamori H."/>
            <person name="McCombie W.R."/>
            <person name="Ouyang S."/>
            <person name="Schwartz D.C."/>
            <person name="Tanaka T."/>
            <person name="Wu J."/>
            <person name="Zhou S."/>
            <person name="Childs K.L."/>
            <person name="Davidson R.M."/>
            <person name="Lin H."/>
            <person name="Quesada-Ocampo L."/>
            <person name="Vaillancourt B."/>
            <person name="Sakai H."/>
            <person name="Lee S.S."/>
            <person name="Kim J."/>
            <person name="Numa H."/>
            <person name="Itoh T."/>
            <person name="Buell C.R."/>
            <person name="Matsumoto T."/>
        </authorList>
    </citation>
    <scope>NUCLEOTIDE SEQUENCE [LARGE SCALE GENOMIC DNA]</scope>
    <source>
        <strain evidence="2">cv. Nipponbare</strain>
    </source>
</reference>
<evidence type="ECO:0000313" key="1">
    <source>
        <dbReference type="EMBL" id="BAT10889.1"/>
    </source>
</evidence>
<reference evidence="1 2" key="2">
    <citation type="journal article" date="2013" name="Plant Cell Physiol.">
        <title>Rice Annotation Project Database (RAP-DB): an integrative and interactive database for rice genomics.</title>
        <authorList>
            <person name="Sakai H."/>
            <person name="Lee S.S."/>
            <person name="Tanaka T."/>
            <person name="Numa H."/>
            <person name="Kim J."/>
            <person name="Kawahara Y."/>
            <person name="Wakimoto H."/>
            <person name="Yang C.C."/>
            <person name="Iwamoto M."/>
            <person name="Abe T."/>
            <person name="Yamada Y."/>
            <person name="Muto A."/>
            <person name="Inokuchi H."/>
            <person name="Ikemura T."/>
            <person name="Matsumoto T."/>
            <person name="Sasaki T."/>
            <person name="Itoh T."/>
        </authorList>
    </citation>
    <scope>NUCLEOTIDE SEQUENCE [LARGE SCALE GENOMIC DNA]</scope>
    <source>
        <strain evidence="2">cv. Nipponbare</strain>
    </source>
</reference>
<dbReference type="InParanoid" id="A0A0P0XV71"/>
<dbReference type="EMBL" id="AP014966">
    <property type="protein sequence ID" value="BAT10889.1"/>
    <property type="molecule type" value="Genomic_DNA"/>
</dbReference>
<dbReference type="PaxDb" id="39947-A0A0P0XV71"/>